<comment type="similarity">
    <text evidence="1">Belongs to the pseudouridine synthase RluA family.</text>
</comment>
<keyword evidence="5" id="KW-1185">Reference proteome</keyword>
<dbReference type="InterPro" id="IPR020103">
    <property type="entry name" value="PsdUridine_synth_cat_dom_sf"/>
</dbReference>
<dbReference type="InterPro" id="IPR006224">
    <property type="entry name" value="PsdUridine_synth_RluA-like_CS"/>
</dbReference>
<organism evidence="4 5">
    <name type="scientific">Persicobacter diffluens</name>
    <dbReference type="NCBI Taxonomy" id="981"/>
    <lineage>
        <taxon>Bacteria</taxon>
        <taxon>Pseudomonadati</taxon>
        <taxon>Bacteroidota</taxon>
        <taxon>Cytophagia</taxon>
        <taxon>Cytophagales</taxon>
        <taxon>Persicobacteraceae</taxon>
        <taxon>Persicobacter</taxon>
    </lineage>
</organism>
<accession>A0AAN4VZY3</accession>
<dbReference type="Proteomes" id="UP001310022">
    <property type="component" value="Unassembled WGS sequence"/>
</dbReference>
<dbReference type="RefSeq" id="WP_338237340.1">
    <property type="nucleotide sequence ID" value="NZ_BQKE01000001.1"/>
</dbReference>
<dbReference type="GO" id="GO:0009982">
    <property type="term" value="F:pseudouridine synthase activity"/>
    <property type="evidence" value="ECO:0007669"/>
    <property type="project" value="InterPro"/>
</dbReference>
<keyword evidence="2" id="KW-0413">Isomerase</keyword>
<evidence type="ECO:0000313" key="5">
    <source>
        <dbReference type="Proteomes" id="UP001310022"/>
    </source>
</evidence>
<gene>
    <name evidence="4" type="ORF">PEDI_24570</name>
</gene>
<dbReference type="Pfam" id="PF00849">
    <property type="entry name" value="PseudoU_synth_2"/>
    <property type="match status" value="1"/>
</dbReference>
<dbReference type="InterPro" id="IPR050188">
    <property type="entry name" value="RluA_PseudoU_synthase"/>
</dbReference>
<dbReference type="Gene3D" id="3.30.2350.10">
    <property type="entry name" value="Pseudouridine synthase"/>
    <property type="match status" value="1"/>
</dbReference>
<dbReference type="GO" id="GO:0140098">
    <property type="term" value="F:catalytic activity, acting on RNA"/>
    <property type="evidence" value="ECO:0007669"/>
    <property type="project" value="UniProtKB-ARBA"/>
</dbReference>
<evidence type="ECO:0000259" key="3">
    <source>
        <dbReference type="Pfam" id="PF00849"/>
    </source>
</evidence>
<feature type="domain" description="Pseudouridine synthase RsuA/RluA-like" evidence="3">
    <location>
        <begin position="16"/>
        <end position="158"/>
    </location>
</feature>
<evidence type="ECO:0000256" key="1">
    <source>
        <dbReference type="ARBA" id="ARBA00010876"/>
    </source>
</evidence>
<comment type="caution">
    <text evidence="4">The sequence shown here is derived from an EMBL/GenBank/DDBJ whole genome shotgun (WGS) entry which is preliminary data.</text>
</comment>
<dbReference type="EMBL" id="BQKE01000001">
    <property type="protein sequence ID" value="GJM61905.1"/>
    <property type="molecule type" value="Genomic_DNA"/>
</dbReference>
<proteinExistence type="inferred from homology"/>
<dbReference type="PANTHER" id="PTHR21600:SF44">
    <property type="entry name" value="RIBOSOMAL LARGE SUBUNIT PSEUDOURIDINE SYNTHASE D"/>
    <property type="match status" value="1"/>
</dbReference>
<protein>
    <submittedName>
        <fullName evidence="4">RNA pseudouridine synthase</fullName>
    </submittedName>
</protein>
<dbReference type="CDD" id="cd02869">
    <property type="entry name" value="PseudoU_synth_RluA_like"/>
    <property type="match status" value="1"/>
</dbReference>
<dbReference type="PANTHER" id="PTHR21600">
    <property type="entry name" value="MITOCHONDRIAL RNA PSEUDOURIDINE SYNTHASE"/>
    <property type="match status" value="1"/>
</dbReference>
<dbReference type="GO" id="GO:0003723">
    <property type="term" value="F:RNA binding"/>
    <property type="evidence" value="ECO:0007669"/>
    <property type="project" value="InterPro"/>
</dbReference>
<dbReference type="SUPFAM" id="SSF55120">
    <property type="entry name" value="Pseudouridine synthase"/>
    <property type="match status" value="1"/>
</dbReference>
<sequence length="238" mass="27325">MKKVKFEDLIIFENEDYIAINKPPHVATLEDRASYTNILAMAREYCETAQNCHRLDKETSGVLMIAKTPDAYRHLSVQFEKRKVKKIYHAIVDGIHEFDQRENTLPIYPGTKGIVKIDFEKGKPSHTTFNTLEAYKGHTLVEAIPHTGRMHQIRIHLSTLKAPISCDETYGGSPLLLSQLKRKFNLKKGTEEQPLLKRFALHAFAIEFKDPKGKQMKISAPYPKDFAVAVKQLDKNRY</sequence>
<dbReference type="InterPro" id="IPR006145">
    <property type="entry name" value="PsdUridine_synth_RsuA/RluA"/>
</dbReference>
<dbReference type="AlphaFoldDB" id="A0AAN4VZY3"/>
<evidence type="ECO:0000313" key="4">
    <source>
        <dbReference type="EMBL" id="GJM61905.1"/>
    </source>
</evidence>
<dbReference type="PROSITE" id="PS01129">
    <property type="entry name" value="PSI_RLU"/>
    <property type="match status" value="1"/>
</dbReference>
<reference evidence="4 5" key="1">
    <citation type="submission" date="2021-12" db="EMBL/GenBank/DDBJ databases">
        <title>Genome sequencing of bacteria with rrn-lacking chromosome and rrn-plasmid.</title>
        <authorList>
            <person name="Anda M."/>
            <person name="Iwasaki W."/>
        </authorList>
    </citation>
    <scope>NUCLEOTIDE SEQUENCE [LARGE SCALE GENOMIC DNA]</scope>
    <source>
        <strain evidence="4 5">NBRC 15940</strain>
    </source>
</reference>
<name>A0AAN4VZY3_9BACT</name>
<evidence type="ECO:0000256" key="2">
    <source>
        <dbReference type="ARBA" id="ARBA00023235"/>
    </source>
</evidence>
<dbReference type="GO" id="GO:0000455">
    <property type="term" value="P:enzyme-directed rRNA pseudouridine synthesis"/>
    <property type="evidence" value="ECO:0007669"/>
    <property type="project" value="TreeGrafter"/>
</dbReference>